<dbReference type="PANTHER" id="PTHR22754:SF32">
    <property type="entry name" value="DISCO-INTERACTING PROTEIN 2"/>
    <property type="match status" value="1"/>
</dbReference>
<evidence type="ECO:0000259" key="1">
    <source>
        <dbReference type="Pfam" id="PF00501"/>
    </source>
</evidence>
<evidence type="ECO:0000313" key="2">
    <source>
        <dbReference type="EnsemblProtists" id="EOD08800"/>
    </source>
</evidence>
<dbReference type="Gene3D" id="3.40.50.12780">
    <property type="entry name" value="N-terminal domain of ligase-like"/>
    <property type="match status" value="1"/>
</dbReference>
<keyword evidence="3" id="KW-1185">Reference proteome</keyword>
<dbReference type="KEGG" id="ehx:EMIHUDRAFT_57768"/>
<feature type="domain" description="AMP-dependent synthetase/ligase" evidence="1">
    <location>
        <begin position="5"/>
        <end position="151"/>
    </location>
</feature>
<accession>A0A0D3IC15</accession>
<dbReference type="HOGENOM" id="CLU_1727084_0_0_1"/>
<name>A0A0D3IC15_EMIH1</name>
<dbReference type="PANTHER" id="PTHR22754">
    <property type="entry name" value="DISCO-INTERACTING PROTEIN 2 DIP2 -RELATED"/>
    <property type="match status" value="1"/>
</dbReference>
<dbReference type="Proteomes" id="UP000013827">
    <property type="component" value="Unassembled WGS sequence"/>
</dbReference>
<organism evidence="2 3">
    <name type="scientific">Emiliania huxleyi (strain CCMP1516)</name>
    <dbReference type="NCBI Taxonomy" id="280463"/>
    <lineage>
        <taxon>Eukaryota</taxon>
        <taxon>Haptista</taxon>
        <taxon>Haptophyta</taxon>
        <taxon>Prymnesiophyceae</taxon>
        <taxon>Isochrysidales</taxon>
        <taxon>Noelaerhabdaceae</taxon>
        <taxon>Emiliania</taxon>
    </lineage>
</organism>
<dbReference type="PaxDb" id="2903-EOD08800"/>
<dbReference type="EnsemblProtists" id="EOD08800">
    <property type="protein sequence ID" value="EOD08800"/>
    <property type="gene ID" value="EMIHUDRAFT_57768"/>
</dbReference>
<dbReference type="SUPFAM" id="SSF56801">
    <property type="entry name" value="Acetyl-CoA synthetase-like"/>
    <property type="match status" value="1"/>
</dbReference>
<dbReference type="InterPro" id="IPR042099">
    <property type="entry name" value="ANL_N_sf"/>
</dbReference>
<dbReference type="InterPro" id="IPR020845">
    <property type="entry name" value="AMP-binding_CS"/>
</dbReference>
<reference evidence="3" key="1">
    <citation type="journal article" date="2013" name="Nature">
        <title>Pan genome of the phytoplankton Emiliania underpins its global distribution.</title>
        <authorList>
            <person name="Read B.A."/>
            <person name="Kegel J."/>
            <person name="Klute M.J."/>
            <person name="Kuo A."/>
            <person name="Lefebvre S.C."/>
            <person name="Maumus F."/>
            <person name="Mayer C."/>
            <person name="Miller J."/>
            <person name="Monier A."/>
            <person name="Salamov A."/>
            <person name="Young J."/>
            <person name="Aguilar M."/>
            <person name="Claverie J.M."/>
            <person name="Frickenhaus S."/>
            <person name="Gonzalez K."/>
            <person name="Herman E.K."/>
            <person name="Lin Y.C."/>
            <person name="Napier J."/>
            <person name="Ogata H."/>
            <person name="Sarno A.F."/>
            <person name="Shmutz J."/>
            <person name="Schroeder D."/>
            <person name="de Vargas C."/>
            <person name="Verret F."/>
            <person name="von Dassow P."/>
            <person name="Valentin K."/>
            <person name="Van de Peer Y."/>
            <person name="Wheeler G."/>
            <person name="Dacks J.B."/>
            <person name="Delwiche C.F."/>
            <person name="Dyhrman S.T."/>
            <person name="Glockner G."/>
            <person name="John U."/>
            <person name="Richards T."/>
            <person name="Worden A.Z."/>
            <person name="Zhang X."/>
            <person name="Grigoriev I.V."/>
            <person name="Allen A.E."/>
            <person name="Bidle K."/>
            <person name="Borodovsky M."/>
            <person name="Bowler C."/>
            <person name="Brownlee C."/>
            <person name="Cock J.M."/>
            <person name="Elias M."/>
            <person name="Gladyshev V.N."/>
            <person name="Groth M."/>
            <person name="Guda C."/>
            <person name="Hadaegh A."/>
            <person name="Iglesias-Rodriguez M.D."/>
            <person name="Jenkins J."/>
            <person name="Jones B.M."/>
            <person name="Lawson T."/>
            <person name="Leese F."/>
            <person name="Lindquist E."/>
            <person name="Lobanov A."/>
            <person name="Lomsadze A."/>
            <person name="Malik S.B."/>
            <person name="Marsh M.E."/>
            <person name="Mackinder L."/>
            <person name="Mock T."/>
            <person name="Mueller-Roeber B."/>
            <person name="Pagarete A."/>
            <person name="Parker M."/>
            <person name="Probert I."/>
            <person name="Quesneville H."/>
            <person name="Raines C."/>
            <person name="Rensing S.A."/>
            <person name="Riano-Pachon D.M."/>
            <person name="Richier S."/>
            <person name="Rokitta S."/>
            <person name="Shiraiwa Y."/>
            <person name="Soanes D.M."/>
            <person name="van der Giezen M."/>
            <person name="Wahlund T.M."/>
            <person name="Williams B."/>
            <person name="Wilson W."/>
            <person name="Wolfe G."/>
            <person name="Wurch L.L."/>
        </authorList>
    </citation>
    <scope>NUCLEOTIDE SEQUENCE</scope>
</reference>
<evidence type="ECO:0000313" key="3">
    <source>
        <dbReference type="Proteomes" id="UP000013827"/>
    </source>
</evidence>
<sequence length="152" mass="16298">EELPGPTSSDVLFYQLTSGSTGVPKVIPETHAAVIHHIRSTAQGCAALPGEETSLNWLPFDHVVPILTYHFADAYLGRAAVQLPTDEVIADPLAWLRSLAAHRVTHSWSPNFGFKLAASALREGGLDATAARESLGDLSCVRRLMNAGEQVT</sequence>
<reference evidence="2" key="2">
    <citation type="submission" date="2024-10" db="UniProtKB">
        <authorList>
            <consortium name="EnsemblProtists"/>
        </authorList>
    </citation>
    <scope>IDENTIFICATION</scope>
</reference>
<dbReference type="InterPro" id="IPR000873">
    <property type="entry name" value="AMP-dep_synth/lig_dom"/>
</dbReference>
<protein>
    <recommendedName>
        <fullName evidence="1">AMP-dependent synthetase/ligase domain-containing protein</fullName>
    </recommendedName>
</protein>
<dbReference type="PROSITE" id="PS00455">
    <property type="entry name" value="AMP_BINDING"/>
    <property type="match status" value="1"/>
</dbReference>
<proteinExistence type="predicted"/>
<dbReference type="AlphaFoldDB" id="A0A0D3IC15"/>
<dbReference type="STRING" id="2903.R1D2E7"/>
<dbReference type="GeneID" id="17254971"/>
<dbReference type="Pfam" id="PF00501">
    <property type="entry name" value="AMP-binding"/>
    <property type="match status" value="1"/>
</dbReference>
<dbReference type="RefSeq" id="XP_005761229.1">
    <property type="nucleotide sequence ID" value="XM_005761172.1"/>
</dbReference>